<dbReference type="EMBL" id="FLUM01000003">
    <property type="protein sequence ID" value="SBW02058.1"/>
    <property type="molecule type" value="Genomic_DNA"/>
</dbReference>
<proteinExistence type="predicted"/>
<dbReference type="AlphaFoldDB" id="A0A212JRU1"/>
<gene>
    <name evidence="2" type="ORF">KL86DYS1_30174</name>
</gene>
<feature type="region of interest" description="Disordered" evidence="1">
    <location>
        <begin position="1"/>
        <end position="26"/>
    </location>
</feature>
<protein>
    <submittedName>
        <fullName evidence="2">Uncharacterized protein</fullName>
    </submittedName>
</protein>
<reference evidence="2" key="1">
    <citation type="submission" date="2016-04" db="EMBL/GenBank/DDBJ databases">
        <authorList>
            <person name="Evans L.H."/>
            <person name="Alamgir A."/>
            <person name="Owens N."/>
            <person name="Weber N.D."/>
            <person name="Virtaneva K."/>
            <person name="Barbian K."/>
            <person name="Babar A."/>
            <person name="Rosenke K."/>
        </authorList>
    </citation>
    <scope>NUCLEOTIDE SEQUENCE</scope>
    <source>
        <strain evidence="2">86-1</strain>
    </source>
</reference>
<name>A0A212JRU1_9BACT</name>
<feature type="compositionally biased region" description="Basic and acidic residues" evidence="1">
    <location>
        <begin position="17"/>
        <end position="26"/>
    </location>
</feature>
<organism evidence="2">
    <name type="scientific">uncultured Dysgonomonas sp</name>
    <dbReference type="NCBI Taxonomy" id="206096"/>
    <lineage>
        <taxon>Bacteria</taxon>
        <taxon>Pseudomonadati</taxon>
        <taxon>Bacteroidota</taxon>
        <taxon>Bacteroidia</taxon>
        <taxon>Bacteroidales</taxon>
        <taxon>Dysgonomonadaceae</taxon>
        <taxon>Dysgonomonas</taxon>
        <taxon>environmental samples</taxon>
    </lineage>
</organism>
<sequence>MQPLQTPVMGITGIIPKKHEQKNAETDCGHARDINHFIWLFLR</sequence>
<accession>A0A212JRU1</accession>
<evidence type="ECO:0000313" key="2">
    <source>
        <dbReference type="EMBL" id="SBW02058.1"/>
    </source>
</evidence>
<evidence type="ECO:0000256" key="1">
    <source>
        <dbReference type="SAM" id="MobiDB-lite"/>
    </source>
</evidence>